<dbReference type="Proteomes" id="UP000295689">
    <property type="component" value="Unassembled WGS sequence"/>
</dbReference>
<protein>
    <submittedName>
        <fullName evidence="1">Uncharacterized protein</fullName>
    </submittedName>
</protein>
<evidence type="ECO:0000313" key="1">
    <source>
        <dbReference type="EMBL" id="TCN18404.1"/>
    </source>
</evidence>
<dbReference type="AlphaFoldDB" id="A0A4R2AYV9"/>
<evidence type="ECO:0000313" key="2">
    <source>
        <dbReference type="Proteomes" id="UP000295689"/>
    </source>
</evidence>
<comment type="caution">
    <text evidence="1">The sequence shown here is derived from an EMBL/GenBank/DDBJ whole genome shotgun (WGS) entry which is preliminary data.</text>
</comment>
<organism evidence="1 2">
    <name type="scientific">Mesobacillus foraminis</name>
    <dbReference type="NCBI Taxonomy" id="279826"/>
    <lineage>
        <taxon>Bacteria</taxon>
        <taxon>Bacillati</taxon>
        <taxon>Bacillota</taxon>
        <taxon>Bacilli</taxon>
        <taxon>Bacillales</taxon>
        <taxon>Bacillaceae</taxon>
        <taxon>Mesobacillus</taxon>
    </lineage>
</organism>
<dbReference type="RefSeq" id="WP_132011406.1">
    <property type="nucleotide sequence ID" value="NZ_JABUHM010000003.1"/>
</dbReference>
<name>A0A4R2AYV9_9BACI</name>
<dbReference type="EMBL" id="SLVV01000020">
    <property type="protein sequence ID" value="TCN18404.1"/>
    <property type="molecule type" value="Genomic_DNA"/>
</dbReference>
<accession>A0A4R2AYV9</accession>
<gene>
    <name evidence="1" type="ORF">EV146_1202</name>
</gene>
<proteinExistence type="predicted"/>
<sequence>MKTCPYCGSLVELICSQFQCNYCELTLYPEDVQEDGDRKDFLPVSQPSYTELRKSTSELMELTTIELLYLLKFARAERRGIYANRKVFIQALKEGVEECVEGIRYTFNEYEYWTRKCFVLENLIRERMGYIPEKISDSYLDEIITKMKESQQKVMMISAGKSIVAGQKLTDYKRT</sequence>
<keyword evidence="2" id="KW-1185">Reference proteome</keyword>
<reference evidence="1 2" key="1">
    <citation type="journal article" date="2015" name="Stand. Genomic Sci.">
        <title>Genomic Encyclopedia of Bacterial and Archaeal Type Strains, Phase III: the genomes of soil and plant-associated and newly described type strains.</title>
        <authorList>
            <person name="Whitman W.B."/>
            <person name="Woyke T."/>
            <person name="Klenk H.P."/>
            <person name="Zhou Y."/>
            <person name="Lilburn T.G."/>
            <person name="Beck B.J."/>
            <person name="De Vos P."/>
            <person name="Vandamme P."/>
            <person name="Eisen J.A."/>
            <person name="Garrity G."/>
            <person name="Hugenholtz P."/>
            <person name="Kyrpides N.C."/>
        </authorList>
    </citation>
    <scope>NUCLEOTIDE SEQUENCE [LARGE SCALE GENOMIC DNA]</scope>
    <source>
        <strain evidence="1 2">CV53</strain>
    </source>
</reference>